<name>A0AAI8Z897_9PEZI</name>
<feature type="compositionally biased region" description="Basic and acidic residues" evidence="1">
    <location>
        <begin position="218"/>
        <end position="236"/>
    </location>
</feature>
<feature type="compositionally biased region" description="Polar residues" evidence="1">
    <location>
        <begin position="117"/>
        <end position="130"/>
    </location>
</feature>
<protein>
    <submittedName>
        <fullName evidence="3">Uncharacterized protein</fullName>
    </submittedName>
</protein>
<evidence type="ECO:0000313" key="3">
    <source>
        <dbReference type="EMBL" id="CAK4034349.1"/>
    </source>
</evidence>
<keyword evidence="2" id="KW-0812">Transmembrane</keyword>
<evidence type="ECO:0000256" key="1">
    <source>
        <dbReference type="SAM" id="MobiDB-lite"/>
    </source>
</evidence>
<feature type="compositionally biased region" description="Polar residues" evidence="1">
    <location>
        <begin position="185"/>
        <end position="195"/>
    </location>
</feature>
<feature type="region of interest" description="Disordered" evidence="1">
    <location>
        <begin position="1"/>
        <end position="156"/>
    </location>
</feature>
<keyword evidence="2" id="KW-0472">Membrane</keyword>
<feature type="transmembrane region" description="Helical" evidence="2">
    <location>
        <begin position="162"/>
        <end position="180"/>
    </location>
</feature>
<sequence>MPPELRKRNEDGRALLPSADEKMTAVATEPRTQKKKMDKDISKAVSGDIAGPTAQASPAPRGRGRPKKVSKGATKTSAGSGFDAGLEPEGADSGYRGDVSVMSQDGGLGTESKEFQTTDNAHTRSGISSSRLDDKSPREAIRVSSSSSHHPSQHSSGESRKWWILIALCLTCLLYLAVLFRQNTTPTETTGNGRNESGGRSDAPLVDDITYHVGPDGRSLERKVKKGKDPWAGDRLPRKKVV</sequence>
<feature type="compositionally biased region" description="Basic and acidic residues" evidence="1">
    <location>
        <begin position="131"/>
        <end position="141"/>
    </location>
</feature>
<organism evidence="3 4">
    <name type="scientific">Lecanosticta acicola</name>
    <dbReference type="NCBI Taxonomy" id="111012"/>
    <lineage>
        <taxon>Eukaryota</taxon>
        <taxon>Fungi</taxon>
        <taxon>Dikarya</taxon>
        <taxon>Ascomycota</taxon>
        <taxon>Pezizomycotina</taxon>
        <taxon>Dothideomycetes</taxon>
        <taxon>Dothideomycetidae</taxon>
        <taxon>Mycosphaerellales</taxon>
        <taxon>Mycosphaerellaceae</taxon>
        <taxon>Lecanosticta</taxon>
    </lineage>
</organism>
<feature type="compositionally biased region" description="Basic and acidic residues" evidence="1">
    <location>
        <begin position="1"/>
        <end position="23"/>
    </location>
</feature>
<proteinExistence type="predicted"/>
<accession>A0AAI8Z897</accession>
<comment type="caution">
    <text evidence="3">The sequence shown here is derived from an EMBL/GenBank/DDBJ whole genome shotgun (WGS) entry which is preliminary data.</text>
</comment>
<keyword evidence="2" id="KW-1133">Transmembrane helix</keyword>
<evidence type="ECO:0000256" key="2">
    <source>
        <dbReference type="SAM" id="Phobius"/>
    </source>
</evidence>
<gene>
    <name evidence="3" type="ORF">LECACI_7A009507</name>
</gene>
<feature type="compositionally biased region" description="Basic and acidic residues" evidence="1">
    <location>
        <begin position="31"/>
        <end position="42"/>
    </location>
</feature>
<dbReference type="EMBL" id="CAVMBE010000113">
    <property type="protein sequence ID" value="CAK4034349.1"/>
    <property type="molecule type" value="Genomic_DNA"/>
</dbReference>
<keyword evidence="4" id="KW-1185">Reference proteome</keyword>
<dbReference type="AlphaFoldDB" id="A0AAI8Z897"/>
<feature type="region of interest" description="Disordered" evidence="1">
    <location>
        <begin position="185"/>
        <end position="242"/>
    </location>
</feature>
<evidence type="ECO:0000313" key="4">
    <source>
        <dbReference type="Proteomes" id="UP001296104"/>
    </source>
</evidence>
<reference evidence="3" key="1">
    <citation type="submission" date="2023-11" db="EMBL/GenBank/DDBJ databases">
        <authorList>
            <person name="Alioto T."/>
            <person name="Alioto T."/>
            <person name="Gomez Garrido J."/>
        </authorList>
    </citation>
    <scope>NUCLEOTIDE SEQUENCE</scope>
</reference>
<feature type="compositionally biased region" description="Low complexity" evidence="1">
    <location>
        <begin position="144"/>
        <end position="156"/>
    </location>
</feature>
<dbReference type="Proteomes" id="UP001296104">
    <property type="component" value="Unassembled WGS sequence"/>
</dbReference>